<dbReference type="AlphaFoldDB" id="A0A1A9VU88"/>
<sequence length="126" mass="14336">MIYVPIPKFVPNLELFESESNHSDKRFNTPVRNKTTSNDLFRDTSALLLIDVCCAVIVITMQPCSRDRNKNRYLKAFVFTSQASGSSLTGIVTLTVMSTSNRLWRLLSSSTYFEFNKSRTRDKGAQ</sequence>
<reference evidence="1" key="1">
    <citation type="submission" date="2020-05" db="UniProtKB">
        <authorList>
            <consortium name="EnsemblMetazoa"/>
        </authorList>
    </citation>
    <scope>IDENTIFICATION</scope>
    <source>
        <strain evidence="1">TTRI</strain>
    </source>
</reference>
<evidence type="ECO:0000313" key="2">
    <source>
        <dbReference type="Proteomes" id="UP000078200"/>
    </source>
</evidence>
<dbReference type="EnsemblMetazoa" id="GAUT047777-RA">
    <property type="protein sequence ID" value="GAUT047777-PA"/>
    <property type="gene ID" value="GAUT047777"/>
</dbReference>
<protein>
    <submittedName>
        <fullName evidence="1">Uncharacterized protein</fullName>
    </submittedName>
</protein>
<proteinExistence type="predicted"/>
<keyword evidence="2" id="KW-1185">Reference proteome</keyword>
<dbReference type="Proteomes" id="UP000078200">
    <property type="component" value="Unassembled WGS sequence"/>
</dbReference>
<dbReference type="VEuPathDB" id="VectorBase:GAUT047777"/>
<organism evidence="1 2">
    <name type="scientific">Glossina austeni</name>
    <name type="common">Savannah tsetse fly</name>
    <dbReference type="NCBI Taxonomy" id="7395"/>
    <lineage>
        <taxon>Eukaryota</taxon>
        <taxon>Metazoa</taxon>
        <taxon>Ecdysozoa</taxon>
        <taxon>Arthropoda</taxon>
        <taxon>Hexapoda</taxon>
        <taxon>Insecta</taxon>
        <taxon>Pterygota</taxon>
        <taxon>Neoptera</taxon>
        <taxon>Endopterygota</taxon>
        <taxon>Diptera</taxon>
        <taxon>Brachycera</taxon>
        <taxon>Muscomorpha</taxon>
        <taxon>Hippoboscoidea</taxon>
        <taxon>Glossinidae</taxon>
        <taxon>Glossina</taxon>
    </lineage>
</organism>
<accession>A0A1A9VU88</accession>
<name>A0A1A9VU88_GLOAU</name>
<evidence type="ECO:0000313" key="1">
    <source>
        <dbReference type="EnsemblMetazoa" id="GAUT047777-PA"/>
    </source>
</evidence>